<protein>
    <submittedName>
        <fullName evidence="1">Uncharacterized protein</fullName>
    </submittedName>
</protein>
<comment type="caution">
    <text evidence="1">The sequence shown here is derived from an EMBL/GenBank/DDBJ whole genome shotgun (WGS) entry which is preliminary data.</text>
</comment>
<dbReference type="RefSeq" id="WP_311937852.1">
    <property type="nucleotide sequence ID" value="NZ_JAVSCS010000017.1"/>
</dbReference>
<evidence type="ECO:0000313" key="2">
    <source>
        <dbReference type="Proteomes" id="UP001555786"/>
    </source>
</evidence>
<accession>A0ABV3PK11</accession>
<sequence length="100" mass="11140">MTHSDEPPSPDENGAGRRWRKSLVEMPAVPRYYRPALARLVLQLALLSLPALIGARCPFEVIADNFAFAQPRDFSYSCSRPMPSQSTPITGKVAMRWAAH</sequence>
<name>A0ABV3PK11_9HYPH</name>
<gene>
    <name evidence="1" type="ORF">ABXS05_10535</name>
</gene>
<organism evidence="1 2">
    <name type="scientific">Labrys neptuniae</name>
    <dbReference type="NCBI Taxonomy" id="376174"/>
    <lineage>
        <taxon>Bacteria</taxon>
        <taxon>Pseudomonadati</taxon>
        <taxon>Pseudomonadota</taxon>
        <taxon>Alphaproteobacteria</taxon>
        <taxon>Hyphomicrobiales</taxon>
        <taxon>Xanthobacteraceae</taxon>
        <taxon>Labrys</taxon>
    </lineage>
</organism>
<proteinExistence type="predicted"/>
<reference evidence="1 2" key="1">
    <citation type="submission" date="2024-07" db="EMBL/GenBank/DDBJ databases">
        <title>Description of Labrys sedimenti sp. nov., isolated from a diclofenac-degrading enrichment culture.</title>
        <authorList>
            <person name="Tancsics A."/>
            <person name="Csepanyi A."/>
        </authorList>
    </citation>
    <scope>NUCLEOTIDE SEQUENCE [LARGE SCALE GENOMIC DNA]</scope>
    <source>
        <strain evidence="1 2">LMG 23578</strain>
    </source>
</reference>
<dbReference type="Proteomes" id="UP001555786">
    <property type="component" value="Unassembled WGS sequence"/>
</dbReference>
<evidence type="ECO:0000313" key="1">
    <source>
        <dbReference type="EMBL" id="MEW9305975.1"/>
    </source>
</evidence>
<dbReference type="EMBL" id="JBFNQD010000002">
    <property type="protein sequence ID" value="MEW9305975.1"/>
    <property type="molecule type" value="Genomic_DNA"/>
</dbReference>
<keyword evidence="2" id="KW-1185">Reference proteome</keyword>